<dbReference type="Proteomes" id="UP000423257">
    <property type="component" value="Unassembled WGS sequence"/>
</dbReference>
<reference evidence="3 6" key="2">
    <citation type="submission" date="2018-03" db="EMBL/GenBank/DDBJ databases">
        <title>Draft genome sequence of the type strain of Pseudomonas palleroniana LMG 23076, isolated from rice in Cameroon.</title>
        <authorList>
            <person name="Tambong J.T."/>
        </authorList>
    </citation>
    <scope>NUCLEOTIDE SEQUENCE [LARGE SCALE GENOMIC DNA]</scope>
    <source>
        <strain evidence="3 6">LMG 23076</strain>
    </source>
</reference>
<protein>
    <submittedName>
        <fullName evidence="4">Uncharacterized protein</fullName>
    </submittedName>
</protein>
<evidence type="ECO:0000313" key="2">
    <source>
        <dbReference type="EMBL" id="KAB0566961.1"/>
    </source>
</evidence>
<evidence type="ECO:0000256" key="1">
    <source>
        <dbReference type="SAM" id="Coils"/>
    </source>
</evidence>
<feature type="coiled-coil region" evidence="1">
    <location>
        <begin position="5"/>
        <end position="35"/>
    </location>
</feature>
<evidence type="ECO:0000313" key="5">
    <source>
        <dbReference type="Proteomes" id="UP000199129"/>
    </source>
</evidence>
<reference evidence="4 5" key="1">
    <citation type="submission" date="2016-10" db="EMBL/GenBank/DDBJ databases">
        <authorList>
            <person name="de Groot N.N."/>
        </authorList>
    </citation>
    <scope>NUCLEOTIDE SEQUENCE [LARGE SCALE GENOMIC DNA]</scope>
    <source>
        <strain evidence="4 5">BS3265</strain>
    </source>
</reference>
<evidence type="ECO:0000313" key="4">
    <source>
        <dbReference type="EMBL" id="SEE45169.1"/>
    </source>
</evidence>
<keyword evidence="1" id="KW-0175">Coiled coil</keyword>
<evidence type="ECO:0000313" key="7">
    <source>
        <dbReference type="Proteomes" id="UP000423257"/>
    </source>
</evidence>
<dbReference type="Proteomes" id="UP000199129">
    <property type="component" value="Unassembled WGS sequence"/>
</dbReference>
<accession>A0A1H5IY11</accession>
<dbReference type="AlphaFoldDB" id="A0A1H5IY11"/>
<dbReference type="EMBL" id="FNUA01000002">
    <property type="protein sequence ID" value="SEE45169.1"/>
    <property type="molecule type" value="Genomic_DNA"/>
</dbReference>
<dbReference type="EMBL" id="PYWX01000031">
    <property type="protein sequence ID" value="PTC28269.1"/>
    <property type="molecule type" value="Genomic_DNA"/>
</dbReference>
<dbReference type="Proteomes" id="UP000240476">
    <property type="component" value="Unassembled WGS sequence"/>
</dbReference>
<reference evidence="2 7" key="3">
    <citation type="submission" date="2019-09" db="EMBL/GenBank/DDBJ databases">
        <title>Draft genome sequences of 48 bacterial type strains from the CCUG.</title>
        <authorList>
            <person name="Tunovic T."/>
            <person name="Pineiro-Iglesias B."/>
            <person name="Unosson C."/>
            <person name="Inganas E."/>
            <person name="Ohlen M."/>
            <person name="Cardew S."/>
            <person name="Jensie-Markopoulos S."/>
            <person name="Salva-Serra F."/>
            <person name="Jaen-Luchoro D."/>
            <person name="Karlsson R."/>
            <person name="Svensson-Stadler L."/>
            <person name="Chun J."/>
            <person name="Moore E."/>
        </authorList>
    </citation>
    <scope>NUCLEOTIDE SEQUENCE [LARGE SCALE GENOMIC DNA]</scope>
    <source>
        <strain evidence="2 7">CCUG 51524</strain>
    </source>
</reference>
<sequence length="78" mass="9072">MSFDYRQQQRQYRELDTVNRRIEQMKKATEEALDNETFEALLGEALELKMDANQLVTSTFAMTNHMADKGKIVFDGIP</sequence>
<evidence type="ECO:0000313" key="3">
    <source>
        <dbReference type="EMBL" id="PTC28269.1"/>
    </source>
</evidence>
<name>A0A1H5IY11_9PSED</name>
<gene>
    <name evidence="3" type="ORF">C9383_11100</name>
    <name evidence="2" type="ORF">F7R03_11885</name>
    <name evidence="4" type="ORF">SAMN04490198_1493</name>
</gene>
<organism evidence="4 5">
    <name type="scientific">Pseudomonas palleroniana</name>
    <dbReference type="NCBI Taxonomy" id="191390"/>
    <lineage>
        <taxon>Bacteria</taxon>
        <taxon>Pseudomonadati</taxon>
        <taxon>Pseudomonadota</taxon>
        <taxon>Gammaproteobacteria</taxon>
        <taxon>Pseudomonadales</taxon>
        <taxon>Pseudomonadaceae</taxon>
        <taxon>Pseudomonas</taxon>
    </lineage>
</organism>
<proteinExistence type="predicted"/>
<dbReference type="EMBL" id="VZPQ01000006">
    <property type="protein sequence ID" value="KAB0566961.1"/>
    <property type="molecule type" value="Genomic_DNA"/>
</dbReference>
<keyword evidence="6" id="KW-1185">Reference proteome</keyword>
<evidence type="ECO:0000313" key="6">
    <source>
        <dbReference type="Proteomes" id="UP000240476"/>
    </source>
</evidence>
<dbReference type="RefSeq" id="WP_090366934.1">
    <property type="nucleotide sequence ID" value="NZ_FNUA01000002.1"/>
</dbReference>